<name>A0ACC2WUL6_9TREE</name>
<dbReference type="Proteomes" id="UP001230649">
    <property type="component" value="Unassembled WGS sequence"/>
</dbReference>
<gene>
    <name evidence="1" type="ORF">QFC20_001065</name>
</gene>
<sequence length="166" mass="18586">MNRSLKNRLDSSNRLLEEAKTTNLDLHWQLDRDKKRSWEEVQRMDSEMTALKATRDYYKGRLDICQLENKRLKRNGVGTVDEPTAVTVTCPSGLPLQTTTSPNQVKSAVEESKDKNGTARPRNGREASLAPKLNGSAVPIQDEDDLGDEASLSRVLAFETLPYGKP</sequence>
<reference evidence="1" key="1">
    <citation type="submission" date="2023-04" db="EMBL/GenBank/DDBJ databases">
        <title>Draft Genome sequencing of Naganishia species isolated from polar environments using Oxford Nanopore Technology.</title>
        <authorList>
            <person name="Leo P."/>
            <person name="Venkateswaran K."/>
        </authorList>
    </citation>
    <scope>NUCLEOTIDE SEQUENCE</scope>
    <source>
        <strain evidence="1">MNA-CCFEE 5262</strain>
    </source>
</reference>
<organism evidence="1 2">
    <name type="scientific">Naganishia adeliensis</name>
    <dbReference type="NCBI Taxonomy" id="92952"/>
    <lineage>
        <taxon>Eukaryota</taxon>
        <taxon>Fungi</taxon>
        <taxon>Dikarya</taxon>
        <taxon>Basidiomycota</taxon>
        <taxon>Agaricomycotina</taxon>
        <taxon>Tremellomycetes</taxon>
        <taxon>Filobasidiales</taxon>
        <taxon>Filobasidiaceae</taxon>
        <taxon>Naganishia</taxon>
    </lineage>
</organism>
<evidence type="ECO:0000313" key="1">
    <source>
        <dbReference type="EMBL" id="KAJ9115198.1"/>
    </source>
</evidence>
<protein>
    <submittedName>
        <fullName evidence="1">Uncharacterized protein</fullName>
    </submittedName>
</protein>
<keyword evidence="2" id="KW-1185">Reference proteome</keyword>
<proteinExistence type="predicted"/>
<dbReference type="EMBL" id="JASBWS010000006">
    <property type="protein sequence ID" value="KAJ9115198.1"/>
    <property type="molecule type" value="Genomic_DNA"/>
</dbReference>
<accession>A0ACC2WUL6</accession>
<comment type="caution">
    <text evidence="1">The sequence shown here is derived from an EMBL/GenBank/DDBJ whole genome shotgun (WGS) entry which is preliminary data.</text>
</comment>
<evidence type="ECO:0000313" key="2">
    <source>
        <dbReference type="Proteomes" id="UP001230649"/>
    </source>
</evidence>